<keyword evidence="1" id="KW-1133">Transmembrane helix</keyword>
<dbReference type="PANTHER" id="PTHR36698">
    <property type="entry name" value="BLL5892 PROTEIN"/>
    <property type="match status" value="1"/>
</dbReference>
<gene>
    <name evidence="3" type="ORF">NCTC12221_00053</name>
</gene>
<keyword evidence="1" id="KW-0472">Membrane</keyword>
<sequence>MERNVRYVWIGAVFFIILILMILFVLWLNRFELDSAKYTRYYAYSADEVSGVGANTPIRYKGISVGRVQSVGFKDIKSGVIAITMLIDSKLEIKQNAKVIVASQGLAGANYLSLIQGEGEILQADEQGDRVIMLDKGGLDKILGKAGEISEDITALLTNLNRTFNEENLNNLTEMIKELRSSTSSLASLSAQMDRNMKNGEYNVREILTPTLLQLQGSLQDMSRFFNTATRFVDKVDKNPYDSLFGKQNDKSK</sequence>
<evidence type="ECO:0000313" key="3">
    <source>
        <dbReference type="EMBL" id="STP08641.1"/>
    </source>
</evidence>
<dbReference type="RefSeq" id="WP_115025501.1">
    <property type="nucleotide sequence ID" value="NZ_UGHZ01000001.1"/>
</dbReference>
<feature type="transmembrane region" description="Helical" evidence="1">
    <location>
        <begin position="7"/>
        <end position="28"/>
    </location>
</feature>
<keyword evidence="1" id="KW-0812">Transmembrane</keyword>
<dbReference type="Proteomes" id="UP000255335">
    <property type="component" value="Unassembled WGS sequence"/>
</dbReference>
<evidence type="ECO:0000259" key="2">
    <source>
        <dbReference type="Pfam" id="PF02470"/>
    </source>
</evidence>
<proteinExistence type="predicted"/>
<dbReference type="InterPro" id="IPR003399">
    <property type="entry name" value="Mce/MlaD"/>
</dbReference>
<dbReference type="PANTHER" id="PTHR36698:SF2">
    <property type="entry name" value="MCE_MLAD DOMAIN-CONTAINING PROTEIN"/>
    <property type="match status" value="1"/>
</dbReference>
<dbReference type="EMBL" id="UGHZ01000001">
    <property type="protein sequence ID" value="STP08641.1"/>
    <property type="molecule type" value="Genomic_DNA"/>
</dbReference>
<accession>A0A377JLG8</accession>
<evidence type="ECO:0000313" key="4">
    <source>
        <dbReference type="Proteomes" id="UP000255335"/>
    </source>
</evidence>
<dbReference type="Pfam" id="PF02470">
    <property type="entry name" value="MlaD"/>
    <property type="match status" value="1"/>
</dbReference>
<dbReference type="AlphaFoldDB" id="A0A377JLG8"/>
<organism evidence="3 4">
    <name type="scientific">Helicobacter cinaedi</name>
    <dbReference type="NCBI Taxonomy" id="213"/>
    <lineage>
        <taxon>Bacteria</taxon>
        <taxon>Pseudomonadati</taxon>
        <taxon>Campylobacterota</taxon>
        <taxon>Epsilonproteobacteria</taxon>
        <taxon>Campylobacterales</taxon>
        <taxon>Helicobacteraceae</taxon>
        <taxon>Helicobacter</taxon>
    </lineage>
</organism>
<reference evidence="3 4" key="1">
    <citation type="submission" date="2018-06" db="EMBL/GenBank/DDBJ databases">
        <authorList>
            <consortium name="Pathogen Informatics"/>
            <person name="Doyle S."/>
        </authorList>
    </citation>
    <scope>NUCLEOTIDE SEQUENCE [LARGE SCALE GENOMIC DNA]</scope>
    <source>
        <strain evidence="3 4">NCTC12221</strain>
    </source>
</reference>
<evidence type="ECO:0000256" key="1">
    <source>
        <dbReference type="SAM" id="Phobius"/>
    </source>
</evidence>
<feature type="domain" description="Mce/MlaD" evidence="2">
    <location>
        <begin position="41"/>
        <end position="117"/>
    </location>
</feature>
<protein>
    <submittedName>
        <fullName evidence="3">ABC transporter substrate binding protein</fullName>
    </submittedName>
</protein>
<name>A0A377JLG8_9HELI</name>